<organism evidence="1 2">
    <name type="scientific">Lacipirellula parvula</name>
    <dbReference type="NCBI Taxonomy" id="2650471"/>
    <lineage>
        <taxon>Bacteria</taxon>
        <taxon>Pseudomonadati</taxon>
        <taxon>Planctomycetota</taxon>
        <taxon>Planctomycetia</taxon>
        <taxon>Pirellulales</taxon>
        <taxon>Lacipirellulaceae</taxon>
        <taxon>Lacipirellula</taxon>
    </lineage>
</organism>
<dbReference type="EMBL" id="AP021861">
    <property type="protein sequence ID" value="BBO31770.1"/>
    <property type="molecule type" value="Genomic_DNA"/>
</dbReference>
<sequence length="295" mass="30590">MFAANVHLGDMVRVIPFLLVALAAASAGAPLLRAADYSEFVTGDLSGNPALPTQWSLTPGGNTLVASSSATDQDLLRFDVPTGYVLSSIVVQFHESLSRVFTGIQSGTTWTAGVGFEIDPTNMLGWVDFPFNPEHSHQETDILAAIGEAPGSIGFAPPLASGSYTMLFQAPSSAVPFALQFNVTAVGGGLSADFNRDGVVNGADLATWRQAFGAGPGADANQDGRTDGADFVIWQRQSGQSGSISAVAEPASGMLAILGLGAAAWRRGRLARRRSAIAGICADLAQRVHASEQQG</sequence>
<dbReference type="InterPro" id="IPR018247">
    <property type="entry name" value="EF_Hand_1_Ca_BS"/>
</dbReference>
<proteinExistence type="predicted"/>
<name>A0A5K7X5G8_9BACT</name>
<reference evidence="2" key="1">
    <citation type="submission" date="2019-10" db="EMBL/GenBank/DDBJ databases">
        <title>Lacipirellula parvula gen. nov., sp. nov., representing a lineage of planctomycetes widespread in freshwater anoxic habitats, and description of the family Lacipirellulaceae.</title>
        <authorList>
            <person name="Dedysh S.N."/>
            <person name="Kulichevskaya I.S."/>
            <person name="Beletsky A.V."/>
            <person name="Rakitin A.L."/>
            <person name="Mardanov A.V."/>
            <person name="Ivanova A.A."/>
            <person name="Saltykova V.X."/>
            <person name="Rijpstra W.I.C."/>
            <person name="Sinninghe Damste J.S."/>
            <person name="Ravin N.V."/>
        </authorList>
    </citation>
    <scope>NUCLEOTIDE SEQUENCE [LARGE SCALE GENOMIC DNA]</scope>
    <source>
        <strain evidence="2">PX69</strain>
    </source>
</reference>
<keyword evidence="2" id="KW-1185">Reference proteome</keyword>
<dbReference type="AlphaFoldDB" id="A0A5K7X5G8"/>
<dbReference type="Gene3D" id="1.10.1330.10">
    <property type="entry name" value="Dockerin domain"/>
    <property type="match status" value="1"/>
</dbReference>
<protein>
    <recommendedName>
        <fullName evidence="3">PEP-CTERM protein-sorting domain-containing protein</fullName>
    </recommendedName>
</protein>
<dbReference type="SUPFAM" id="SSF63446">
    <property type="entry name" value="Type I dockerin domain"/>
    <property type="match status" value="1"/>
</dbReference>
<dbReference type="GO" id="GO:0000272">
    <property type="term" value="P:polysaccharide catabolic process"/>
    <property type="evidence" value="ECO:0007669"/>
    <property type="project" value="InterPro"/>
</dbReference>
<gene>
    <name evidence="1" type="ORF">PLANPX_1382</name>
</gene>
<dbReference type="KEGG" id="lpav:PLANPX_1382"/>
<evidence type="ECO:0000313" key="2">
    <source>
        <dbReference type="Proteomes" id="UP000326837"/>
    </source>
</evidence>
<dbReference type="InterPro" id="IPR036439">
    <property type="entry name" value="Dockerin_dom_sf"/>
</dbReference>
<accession>A0A5K7X5G8</accession>
<dbReference type="PROSITE" id="PS00018">
    <property type="entry name" value="EF_HAND_1"/>
    <property type="match status" value="1"/>
</dbReference>
<evidence type="ECO:0000313" key="1">
    <source>
        <dbReference type="EMBL" id="BBO31770.1"/>
    </source>
</evidence>
<dbReference type="Proteomes" id="UP000326837">
    <property type="component" value="Chromosome"/>
</dbReference>
<evidence type="ECO:0008006" key="3">
    <source>
        <dbReference type="Google" id="ProtNLM"/>
    </source>
</evidence>